<dbReference type="RefSeq" id="WP_072887941.1">
    <property type="nucleotide sequence ID" value="NZ_FRAE01000017.1"/>
</dbReference>
<keyword evidence="3" id="KW-1185">Reference proteome</keyword>
<feature type="coiled-coil region" evidence="1">
    <location>
        <begin position="51"/>
        <end position="82"/>
    </location>
</feature>
<accession>A0A1M6MRX1</accession>
<proteinExistence type="predicted"/>
<name>A0A1M6MRX1_9FIRM</name>
<dbReference type="STRING" id="1123349.SAMN02744037_01039"/>
<dbReference type="AlphaFoldDB" id="A0A1M6MRX1"/>
<gene>
    <name evidence="2" type="ORF">SAMN02744037_01039</name>
</gene>
<evidence type="ECO:0000256" key="1">
    <source>
        <dbReference type="SAM" id="Coils"/>
    </source>
</evidence>
<sequence length="168" mass="18484">MVKNVLKNKMYILILVCSIIITTSYIVKASDYEPGSSSDPVVTKSYVDMKIDQLAENVNDAIEKLTVNNKEENNDNANISNNEIEIVKLQEGQSIILESGSEIILRGGKATIIDSEQGGIADLTQGLDLRMDYEVPANHLLLIPRSDGRGVKALTNCILMVKGKYEIN</sequence>
<protein>
    <submittedName>
        <fullName evidence="2">Uncharacterized protein</fullName>
    </submittedName>
</protein>
<evidence type="ECO:0000313" key="3">
    <source>
        <dbReference type="Proteomes" id="UP000242497"/>
    </source>
</evidence>
<dbReference type="Proteomes" id="UP000242497">
    <property type="component" value="Unassembled WGS sequence"/>
</dbReference>
<keyword evidence="1" id="KW-0175">Coiled coil</keyword>
<reference evidence="3" key="1">
    <citation type="submission" date="2016-11" db="EMBL/GenBank/DDBJ databases">
        <authorList>
            <person name="Varghese N."/>
            <person name="Submissions S."/>
        </authorList>
    </citation>
    <scope>NUCLEOTIDE SEQUENCE [LARGE SCALE GENOMIC DNA]</scope>
    <source>
        <strain evidence="3">DSM 15518</strain>
    </source>
</reference>
<evidence type="ECO:0000313" key="2">
    <source>
        <dbReference type="EMBL" id="SHJ86211.1"/>
    </source>
</evidence>
<organism evidence="2 3">
    <name type="scientific">Tepidibacter formicigenes DSM 15518</name>
    <dbReference type="NCBI Taxonomy" id="1123349"/>
    <lineage>
        <taxon>Bacteria</taxon>
        <taxon>Bacillati</taxon>
        <taxon>Bacillota</taxon>
        <taxon>Clostridia</taxon>
        <taxon>Peptostreptococcales</taxon>
        <taxon>Peptostreptococcaceae</taxon>
        <taxon>Tepidibacter</taxon>
    </lineage>
</organism>
<dbReference type="OrthoDB" id="2381664at2"/>
<dbReference type="EMBL" id="FRAE01000017">
    <property type="protein sequence ID" value="SHJ86211.1"/>
    <property type="molecule type" value="Genomic_DNA"/>
</dbReference>